<accession>A6G758</accession>
<sequence length="287" mass="29393">MTETQTQTQAQAQAQTSRIAARFAACRAQGRAALVGYLTAYDPDRDASLAHILAACEAGLDVLELGVPFSDPTADGAEIQAAMVRALAAGATFDGALDLARAVRERFPDLPIVLFGYANPLLRAAGRLAEDGAGGGEAQLCRALAEVVDGLLVVDLPPEEAAILREPARAAGLDWIALSAPTSPPARRDRLVAGASGFIYAVSLTGVTGAALDASSEGVRAQIEDLRGRSELPVAVGFGVREPEQVAVLAQLADGVVVGSALVRAAKTGSEALAAKVQALRGACSRS</sequence>
<dbReference type="eggNOG" id="COG0159">
    <property type="taxonomic scope" value="Bacteria"/>
</dbReference>
<dbReference type="SUPFAM" id="SSF51366">
    <property type="entry name" value="Ribulose-phoshate binding barrel"/>
    <property type="match status" value="1"/>
</dbReference>
<comment type="pathway">
    <text evidence="1 8">Amino-acid biosynthesis; L-tryptophan biosynthesis; L-tryptophan from chorismate: step 5/5.</text>
</comment>
<dbReference type="GO" id="GO:0005829">
    <property type="term" value="C:cytosol"/>
    <property type="evidence" value="ECO:0007669"/>
    <property type="project" value="TreeGrafter"/>
</dbReference>
<evidence type="ECO:0000256" key="8">
    <source>
        <dbReference type="HAMAP-Rule" id="MF_00131"/>
    </source>
</evidence>
<feature type="active site" description="Proton acceptor" evidence="8">
    <location>
        <position position="75"/>
    </location>
</feature>
<organism evidence="10 11">
    <name type="scientific">Plesiocystis pacifica SIR-1</name>
    <dbReference type="NCBI Taxonomy" id="391625"/>
    <lineage>
        <taxon>Bacteria</taxon>
        <taxon>Pseudomonadati</taxon>
        <taxon>Myxococcota</taxon>
        <taxon>Polyangia</taxon>
        <taxon>Nannocystales</taxon>
        <taxon>Nannocystaceae</taxon>
        <taxon>Plesiocystis</taxon>
    </lineage>
</organism>
<evidence type="ECO:0000256" key="1">
    <source>
        <dbReference type="ARBA" id="ARBA00004733"/>
    </source>
</evidence>
<dbReference type="EC" id="4.2.1.20" evidence="8"/>
<comment type="function">
    <text evidence="8">The alpha subunit is responsible for the aldol cleavage of indoleglycerol phosphate to indole and glyceraldehyde 3-phosphate.</text>
</comment>
<proteinExistence type="inferred from homology"/>
<dbReference type="STRING" id="391625.PPSIR1_09146"/>
<name>A6G758_9BACT</name>
<evidence type="ECO:0000256" key="4">
    <source>
        <dbReference type="ARBA" id="ARBA00022822"/>
    </source>
</evidence>
<dbReference type="AlphaFoldDB" id="A6G758"/>
<dbReference type="Gene3D" id="3.20.20.70">
    <property type="entry name" value="Aldolase class I"/>
    <property type="match status" value="1"/>
</dbReference>
<evidence type="ECO:0000313" key="10">
    <source>
        <dbReference type="EMBL" id="EDM78334.1"/>
    </source>
</evidence>
<evidence type="ECO:0000256" key="7">
    <source>
        <dbReference type="ARBA" id="ARBA00049047"/>
    </source>
</evidence>
<dbReference type="CDD" id="cd04724">
    <property type="entry name" value="Tryptophan_synthase_alpha"/>
    <property type="match status" value="1"/>
</dbReference>
<feature type="active site" description="Proton acceptor" evidence="8">
    <location>
        <position position="64"/>
    </location>
</feature>
<evidence type="ECO:0000256" key="9">
    <source>
        <dbReference type="RuleBase" id="RU003662"/>
    </source>
</evidence>
<keyword evidence="6 8" id="KW-0456">Lyase</keyword>
<comment type="caution">
    <text evidence="10">The sequence shown here is derived from an EMBL/GenBank/DDBJ whole genome shotgun (WGS) entry which is preliminary data.</text>
</comment>
<dbReference type="InterPro" id="IPR013785">
    <property type="entry name" value="Aldolase_TIM"/>
</dbReference>
<evidence type="ECO:0000256" key="3">
    <source>
        <dbReference type="ARBA" id="ARBA00022605"/>
    </source>
</evidence>
<dbReference type="HAMAP" id="MF_00131">
    <property type="entry name" value="Trp_synth_alpha"/>
    <property type="match status" value="1"/>
</dbReference>
<keyword evidence="11" id="KW-1185">Reference proteome</keyword>
<protein>
    <recommendedName>
        <fullName evidence="8">Tryptophan synthase alpha chain</fullName>
        <ecNumber evidence="8">4.2.1.20</ecNumber>
    </recommendedName>
</protein>
<dbReference type="Proteomes" id="UP000005801">
    <property type="component" value="Unassembled WGS sequence"/>
</dbReference>
<dbReference type="InterPro" id="IPR002028">
    <property type="entry name" value="Trp_synthase_suA"/>
</dbReference>
<dbReference type="PANTHER" id="PTHR43406:SF1">
    <property type="entry name" value="TRYPTOPHAN SYNTHASE ALPHA CHAIN, CHLOROPLASTIC"/>
    <property type="match status" value="1"/>
</dbReference>
<comment type="catalytic activity">
    <reaction evidence="7 8">
        <text>(1S,2R)-1-C-(indol-3-yl)glycerol 3-phosphate + L-serine = D-glyceraldehyde 3-phosphate + L-tryptophan + H2O</text>
        <dbReference type="Rhea" id="RHEA:10532"/>
        <dbReference type="ChEBI" id="CHEBI:15377"/>
        <dbReference type="ChEBI" id="CHEBI:33384"/>
        <dbReference type="ChEBI" id="CHEBI:57912"/>
        <dbReference type="ChEBI" id="CHEBI:58866"/>
        <dbReference type="ChEBI" id="CHEBI:59776"/>
        <dbReference type="EC" id="4.2.1.20"/>
    </reaction>
</comment>
<dbReference type="GO" id="GO:0004834">
    <property type="term" value="F:tryptophan synthase activity"/>
    <property type="evidence" value="ECO:0007669"/>
    <property type="project" value="UniProtKB-UniRule"/>
</dbReference>
<dbReference type="PANTHER" id="PTHR43406">
    <property type="entry name" value="TRYPTOPHAN SYNTHASE, ALPHA CHAIN"/>
    <property type="match status" value="1"/>
</dbReference>
<dbReference type="RefSeq" id="WP_006972553.1">
    <property type="nucleotide sequence ID" value="NZ_ABCS01000032.1"/>
</dbReference>
<evidence type="ECO:0000256" key="6">
    <source>
        <dbReference type="ARBA" id="ARBA00023239"/>
    </source>
</evidence>
<dbReference type="EMBL" id="ABCS01000032">
    <property type="protein sequence ID" value="EDM78334.1"/>
    <property type="molecule type" value="Genomic_DNA"/>
</dbReference>
<keyword evidence="4 8" id="KW-0822">Tryptophan biosynthesis</keyword>
<dbReference type="UniPathway" id="UPA00035">
    <property type="reaction ID" value="UER00044"/>
</dbReference>
<dbReference type="OrthoDB" id="9804578at2"/>
<evidence type="ECO:0000256" key="2">
    <source>
        <dbReference type="ARBA" id="ARBA00011270"/>
    </source>
</evidence>
<keyword evidence="5 8" id="KW-0057">Aromatic amino acid biosynthesis</keyword>
<evidence type="ECO:0000313" key="11">
    <source>
        <dbReference type="Proteomes" id="UP000005801"/>
    </source>
</evidence>
<dbReference type="NCBIfam" id="TIGR00262">
    <property type="entry name" value="trpA"/>
    <property type="match status" value="1"/>
</dbReference>
<comment type="subunit">
    <text evidence="2 8">Tetramer of two alpha and two beta chains.</text>
</comment>
<keyword evidence="3 8" id="KW-0028">Amino-acid biosynthesis</keyword>
<comment type="similarity">
    <text evidence="8 9">Belongs to the TrpA family.</text>
</comment>
<evidence type="ECO:0000256" key="5">
    <source>
        <dbReference type="ARBA" id="ARBA00023141"/>
    </source>
</evidence>
<dbReference type="InterPro" id="IPR011060">
    <property type="entry name" value="RibuloseP-bd_barrel"/>
</dbReference>
<gene>
    <name evidence="8" type="primary">trpA</name>
    <name evidence="10" type="ORF">PPSIR1_09146</name>
</gene>
<dbReference type="Pfam" id="PF00290">
    <property type="entry name" value="Trp_syntA"/>
    <property type="match status" value="1"/>
</dbReference>
<reference evidence="10 11" key="1">
    <citation type="submission" date="2007-06" db="EMBL/GenBank/DDBJ databases">
        <authorList>
            <person name="Shimkets L."/>
            <person name="Ferriera S."/>
            <person name="Johnson J."/>
            <person name="Kravitz S."/>
            <person name="Beeson K."/>
            <person name="Sutton G."/>
            <person name="Rogers Y.-H."/>
            <person name="Friedman R."/>
            <person name="Frazier M."/>
            <person name="Venter J.C."/>
        </authorList>
    </citation>
    <scope>NUCLEOTIDE SEQUENCE [LARGE SCALE GENOMIC DNA]</scope>
    <source>
        <strain evidence="10 11">SIR-1</strain>
    </source>
</reference>